<reference evidence="2 3" key="1">
    <citation type="journal article" date="2016" name="Nat. Commun.">
        <title>Thousands of microbial genomes shed light on interconnected biogeochemical processes in an aquifer system.</title>
        <authorList>
            <person name="Anantharaman K."/>
            <person name="Brown C.T."/>
            <person name="Hug L.A."/>
            <person name="Sharon I."/>
            <person name="Castelle C.J."/>
            <person name="Probst A.J."/>
            <person name="Thomas B.C."/>
            <person name="Singh A."/>
            <person name="Wilkins M.J."/>
            <person name="Karaoz U."/>
            <person name="Brodie E.L."/>
            <person name="Williams K.H."/>
            <person name="Hubbard S.S."/>
            <person name="Banfield J.F."/>
        </authorList>
    </citation>
    <scope>NUCLEOTIDE SEQUENCE [LARGE SCALE GENOMIC DNA]</scope>
</reference>
<feature type="transmembrane region" description="Helical" evidence="1">
    <location>
        <begin position="88"/>
        <end position="109"/>
    </location>
</feature>
<keyword evidence="1" id="KW-1133">Transmembrane helix</keyword>
<dbReference type="InterPro" id="IPR009709">
    <property type="entry name" value="DUF1290"/>
</dbReference>
<evidence type="ECO:0000313" key="2">
    <source>
        <dbReference type="EMBL" id="OGC82731.1"/>
    </source>
</evidence>
<protein>
    <recommendedName>
        <fullName evidence="4">Small basic protein</fullName>
    </recommendedName>
</protein>
<dbReference type="Pfam" id="PF06947">
    <property type="entry name" value="DUF1290"/>
    <property type="match status" value="1"/>
</dbReference>
<gene>
    <name evidence="2" type="ORF">A2788_00375</name>
</gene>
<organism evidence="2 3">
    <name type="scientific">Candidatus Abawacabacteria bacterium RIFCSPHIGHO2_01_FULL_46_8</name>
    <dbReference type="NCBI Taxonomy" id="1817815"/>
    <lineage>
        <taxon>Bacteria</taxon>
        <taxon>Candidatus Abawacaibacteriota</taxon>
    </lineage>
</organism>
<sequence>MRWLFYGLVVGLILGIVLEIPIPVGYVRYTAVAIIGILDSIIGAIRADVYGPISHDDRKYDFVIFFSGLIFNVFLAVAITWLGDQLGVDLYLAAVIAFTLRIFKNLGYIRRIITAKLFRR</sequence>
<evidence type="ECO:0000256" key="1">
    <source>
        <dbReference type="SAM" id="Phobius"/>
    </source>
</evidence>
<evidence type="ECO:0008006" key="4">
    <source>
        <dbReference type="Google" id="ProtNLM"/>
    </source>
</evidence>
<keyword evidence="1" id="KW-0472">Membrane</keyword>
<name>A0A1F4XM21_9BACT</name>
<keyword evidence="1" id="KW-0812">Transmembrane</keyword>
<feature type="transmembrane region" description="Helical" evidence="1">
    <location>
        <begin position="62"/>
        <end position="82"/>
    </location>
</feature>
<comment type="caution">
    <text evidence="2">The sequence shown here is derived from an EMBL/GenBank/DDBJ whole genome shotgun (WGS) entry which is preliminary data.</text>
</comment>
<dbReference type="EMBL" id="MEWS01000009">
    <property type="protein sequence ID" value="OGC82731.1"/>
    <property type="molecule type" value="Genomic_DNA"/>
</dbReference>
<dbReference type="Proteomes" id="UP000177521">
    <property type="component" value="Unassembled WGS sequence"/>
</dbReference>
<accession>A0A1F4XM21</accession>
<feature type="transmembrane region" description="Helical" evidence="1">
    <location>
        <begin position="29"/>
        <end position="50"/>
    </location>
</feature>
<dbReference type="AlphaFoldDB" id="A0A1F4XM21"/>
<proteinExistence type="predicted"/>
<evidence type="ECO:0000313" key="3">
    <source>
        <dbReference type="Proteomes" id="UP000177521"/>
    </source>
</evidence>